<evidence type="ECO:0000256" key="5">
    <source>
        <dbReference type="ARBA" id="ARBA00023136"/>
    </source>
</evidence>
<dbReference type="InterPro" id="IPR047199">
    <property type="entry name" value="CorA-like"/>
</dbReference>
<dbReference type="STRING" id="1297750.SAMN05444405_102161"/>
<dbReference type="Pfam" id="PF01544">
    <property type="entry name" value="CorA"/>
    <property type="match status" value="1"/>
</dbReference>
<proteinExistence type="inferred from homology"/>
<dbReference type="GO" id="GO:0016020">
    <property type="term" value="C:membrane"/>
    <property type="evidence" value="ECO:0007669"/>
    <property type="project" value="UniProtKB-SubCell"/>
</dbReference>
<dbReference type="PANTHER" id="PTHR47891">
    <property type="entry name" value="TRANSPORTER-RELATED"/>
    <property type="match status" value="1"/>
</dbReference>
<evidence type="ECO:0000313" key="7">
    <source>
        <dbReference type="EMBL" id="SHE59606.1"/>
    </source>
</evidence>
<dbReference type="InterPro" id="IPR045863">
    <property type="entry name" value="CorA_TM1_TM2"/>
</dbReference>
<dbReference type="PANTHER" id="PTHR47891:SF2">
    <property type="entry name" value="MAGNESIUM AND COBALT TRANSPORTER"/>
    <property type="match status" value="1"/>
</dbReference>
<evidence type="ECO:0000256" key="6">
    <source>
        <dbReference type="SAM" id="Phobius"/>
    </source>
</evidence>
<dbReference type="RefSeq" id="WP_073398968.1">
    <property type="nucleotide sequence ID" value="NZ_FQTV01000002.1"/>
</dbReference>
<feature type="transmembrane region" description="Helical" evidence="6">
    <location>
        <begin position="250"/>
        <end position="269"/>
    </location>
</feature>
<evidence type="ECO:0000256" key="4">
    <source>
        <dbReference type="ARBA" id="ARBA00022989"/>
    </source>
</evidence>
<dbReference type="Gene3D" id="1.20.58.340">
    <property type="entry name" value="Magnesium transport protein CorA, transmembrane region"/>
    <property type="match status" value="2"/>
</dbReference>
<reference evidence="7 8" key="1">
    <citation type="submission" date="2016-11" db="EMBL/GenBank/DDBJ databases">
        <authorList>
            <person name="Jaros S."/>
            <person name="Januszkiewicz K."/>
            <person name="Wedrychowicz H."/>
        </authorList>
    </citation>
    <scope>NUCLEOTIDE SEQUENCE [LARGE SCALE GENOMIC DNA]</scope>
    <source>
        <strain evidence="7 8">DSM 26991</strain>
    </source>
</reference>
<keyword evidence="8" id="KW-1185">Reference proteome</keyword>
<gene>
    <name evidence="7" type="ORF">SAMN05444405_102161</name>
</gene>
<keyword evidence="4 6" id="KW-1133">Transmembrane helix</keyword>
<dbReference type="GO" id="GO:0046873">
    <property type="term" value="F:metal ion transmembrane transporter activity"/>
    <property type="evidence" value="ECO:0007669"/>
    <property type="project" value="InterPro"/>
</dbReference>
<dbReference type="Proteomes" id="UP000184509">
    <property type="component" value="Unassembled WGS sequence"/>
</dbReference>
<evidence type="ECO:0000256" key="1">
    <source>
        <dbReference type="ARBA" id="ARBA00004141"/>
    </source>
</evidence>
<dbReference type="CDD" id="cd12827">
    <property type="entry name" value="EcCorA_ZntB-like_u2"/>
    <property type="match status" value="1"/>
</dbReference>
<protein>
    <submittedName>
        <fullName evidence="7">Magnesium transporter</fullName>
    </submittedName>
</protein>
<dbReference type="SUPFAM" id="SSF143865">
    <property type="entry name" value="CorA soluble domain-like"/>
    <property type="match status" value="1"/>
</dbReference>
<sequence length="307" mass="35788">MKTFLRGAFGLEVISKWEPNCWIKIDCPDTEDYNYLQKTLNVPEYFLSDIADIDERPRVETEDEWTFIILRIPHRQDDSKMPFITVPLGIIFKDNICISICHYQTVMLKDFLTYYERKNLGFTDSVDLIFKLFLSSSVWYLKSLKIINQRIDVVKRELERSIENKELLALFHLENCLTYFITSLKGNEILLSKLKFKLPVDELDVELIEDVEIELKQAHESANIYSNILSGMMDAYSSIISNNVNSIMRILTSISIILMFPTLISSMFGMNIKNGIENSNWGFAFVVGFSVVVCAGFLWIFKKKRWM</sequence>
<comment type="similarity">
    <text evidence="2">Belongs to the CorA metal ion transporter (MIT) (TC 1.A.35) family.</text>
</comment>
<accession>A0A1M4USB3</accession>
<keyword evidence="5 6" id="KW-0472">Membrane</keyword>
<dbReference type="AlphaFoldDB" id="A0A1M4USB3"/>
<dbReference type="OrthoDB" id="9803416at2"/>
<evidence type="ECO:0000256" key="2">
    <source>
        <dbReference type="ARBA" id="ARBA00009765"/>
    </source>
</evidence>
<evidence type="ECO:0000313" key="8">
    <source>
        <dbReference type="Proteomes" id="UP000184509"/>
    </source>
</evidence>
<feature type="transmembrane region" description="Helical" evidence="6">
    <location>
        <begin position="281"/>
        <end position="301"/>
    </location>
</feature>
<comment type="subcellular location">
    <subcellularLocation>
        <location evidence="1">Membrane</location>
        <topology evidence="1">Multi-pass membrane protein</topology>
    </subcellularLocation>
</comment>
<organism evidence="7 8">
    <name type="scientific">Bacteroides luti</name>
    <dbReference type="NCBI Taxonomy" id="1297750"/>
    <lineage>
        <taxon>Bacteria</taxon>
        <taxon>Pseudomonadati</taxon>
        <taxon>Bacteroidota</taxon>
        <taxon>Bacteroidia</taxon>
        <taxon>Bacteroidales</taxon>
        <taxon>Bacteroidaceae</taxon>
        <taxon>Bacteroides</taxon>
    </lineage>
</organism>
<name>A0A1M4USB3_9BACE</name>
<dbReference type="Gene3D" id="3.30.460.20">
    <property type="entry name" value="CorA soluble domain-like"/>
    <property type="match status" value="1"/>
</dbReference>
<dbReference type="SUPFAM" id="SSF144083">
    <property type="entry name" value="Magnesium transport protein CorA, transmembrane region"/>
    <property type="match status" value="1"/>
</dbReference>
<dbReference type="InterPro" id="IPR002523">
    <property type="entry name" value="MgTranspt_CorA/ZnTranspt_ZntB"/>
</dbReference>
<dbReference type="InterPro" id="IPR045861">
    <property type="entry name" value="CorA_cytoplasmic_dom"/>
</dbReference>
<dbReference type="EMBL" id="FQTV01000002">
    <property type="protein sequence ID" value="SHE59606.1"/>
    <property type="molecule type" value="Genomic_DNA"/>
</dbReference>
<keyword evidence="3 6" id="KW-0812">Transmembrane</keyword>
<evidence type="ECO:0000256" key="3">
    <source>
        <dbReference type="ARBA" id="ARBA00022692"/>
    </source>
</evidence>